<organism evidence="1">
    <name type="scientific">human gut metagenome</name>
    <dbReference type="NCBI Taxonomy" id="408170"/>
    <lineage>
        <taxon>unclassified sequences</taxon>
        <taxon>metagenomes</taxon>
        <taxon>organismal metagenomes</taxon>
    </lineage>
</organism>
<evidence type="ECO:0000313" key="1">
    <source>
        <dbReference type="EMBL" id="EKC56997.1"/>
    </source>
</evidence>
<dbReference type="PROSITE" id="PS51257">
    <property type="entry name" value="PROKAR_LIPOPROTEIN"/>
    <property type="match status" value="1"/>
</dbReference>
<reference evidence="1" key="1">
    <citation type="journal article" date="2013" name="Environ. Microbiol.">
        <title>Microbiota from the distal guts of lean and obese adolescents exhibit partial functional redundancy besides clear differences in community structure.</title>
        <authorList>
            <person name="Ferrer M."/>
            <person name="Ruiz A."/>
            <person name="Lanza F."/>
            <person name="Haange S.B."/>
            <person name="Oberbach A."/>
            <person name="Till H."/>
            <person name="Bargiela R."/>
            <person name="Campoy C."/>
            <person name="Segura M.T."/>
            <person name="Richter M."/>
            <person name="von Bergen M."/>
            <person name="Seifert J."/>
            <person name="Suarez A."/>
        </authorList>
    </citation>
    <scope>NUCLEOTIDE SEQUENCE</scope>
</reference>
<name>K1S8L9_9ZZZZ</name>
<feature type="non-terminal residue" evidence="1">
    <location>
        <position position="79"/>
    </location>
</feature>
<proteinExistence type="predicted"/>
<accession>K1S8L9</accession>
<dbReference type="EMBL" id="AJWY01009914">
    <property type="protein sequence ID" value="EKC56997.1"/>
    <property type="molecule type" value="Genomic_DNA"/>
</dbReference>
<gene>
    <name evidence="1" type="ORF">LEA_14561</name>
</gene>
<dbReference type="AlphaFoldDB" id="K1S8L9"/>
<protein>
    <submittedName>
        <fullName evidence="1">Multimodular carbohydrate-active enzyme</fullName>
    </submittedName>
</protein>
<comment type="caution">
    <text evidence="1">The sequence shown here is derived from an EMBL/GenBank/DDBJ whole genome shotgun (WGS) entry which is preliminary data.</text>
</comment>
<sequence>MKIIVQRENLVLWHLICFSVLLAFTACSDNKEEFQEYLTPASGSEAIFEQGFSFAEAASSQSVSFEAGYQWTAELSGED</sequence>